<evidence type="ECO:0000256" key="1">
    <source>
        <dbReference type="SAM" id="Phobius"/>
    </source>
</evidence>
<gene>
    <name evidence="2" type="ORF">PSON_ATCC_30995.1.T0910163</name>
</gene>
<comment type="caution">
    <text evidence="2">The sequence shown here is derived from an EMBL/GenBank/DDBJ whole genome shotgun (WGS) entry which is preliminary data.</text>
</comment>
<keyword evidence="3" id="KW-1185">Reference proteome</keyword>
<protein>
    <recommendedName>
        <fullName evidence="4">Transmembrane protein</fullName>
    </recommendedName>
</protein>
<reference evidence="2" key="1">
    <citation type="submission" date="2021-01" db="EMBL/GenBank/DDBJ databases">
        <authorList>
            <consortium name="Genoscope - CEA"/>
            <person name="William W."/>
        </authorList>
    </citation>
    <scope>NUCLEOTIDE SEQUENCE</scope>
</reference>
<keyword evidence="1" id="KW-1133">Transmembrane helix</keyword>
<keyword evidence="1" id="KW-0812">Transmembrane</keyword>
<dbReference type="Proteomes" id="UP000692954">
    <property type="component" value="Unassembled WGS sequence"/>
</dbReference>
<keyword evidence="1" id="KW-0472">Membrane</keyword>
<feature type="transmembrane region" description="Helical" evidence="1">
    <location>
        <begin position="121"/>
        <end position="143"/>
    </location>
</feature>
<evidence type="ECO:0000313" key="3">
    <source>
        <dbReference type="Proteomes" id="UP000692954"/>
    </source>
</evidence>
<name>A0A8S1Q003_9CILI</name>
<proteinExistence type="predicted"/>
<organism evidence="2 3">
    <name type="scientific">Paramecium sonneborni</name>
    <dbReference type="NCBI Taxonomy" id="65129"/>
    <lineage>
        <taxon>Eukaryota</taxon>
        <taxon>Sar</taxon>
        <taxon>Alveolata</taxon>
        <taxon>Ciliophora</taxon>
        <taxon>Intramacronucleata</taxon>
        <taxon>Oligohymenophorea</taxon>
        <taxon>Peniculida</taxon>
        <taxon>Parameciidae</taxon>
        <taxon>Paramecium</taxon>
    </lineage>
</organism>
<evidence type="ECO:0000313" key="2">
    <source>
        <dbReference type="EMBL" id="CAD8108621.1"/>
    </source>
</evidence>
<accession>A0A8S1Q003</accession>
<evidence type="ECO:0008006" key="4">
    <source>
        <dbReference type="Google" id="ProtNLM"/>
    </source>
</evidence>
<sequence length="168" mass="20209">MILQYSNSHITLVISHDFNLVMNNKQILNIVIQLEFIVIQLEFIVIQLEFNQLNFNFSLIHNKMNAVYFFLQLFQQNLNNQFSLQNKLILNFTPQTNFLYILNIQHNLLILMKLKLKIQILLFRIILISFQTMIQIKLIQHYLTFKFTRVNLIIQILYLKLKTIILLI</sequence>
<dbReference type="AlphaFoldDB" id="A0A8S1Q003"/>
<dbReference type="EMBL" id="CAJJDN010000091">
    <property type="protein sequence ID" value="CAD8108621.1"/>
    <property type="molecule type" value="Genomic_DNA"/>
</dbReference>